<feature type="region of interest" description="Disordered" evidence="1">
    <location>
        <begin position="15"/>
        <end position="118"/>
    </location>
</feature>
<protein>
    <submittedName>
        <fullName evidence="2">Uncharacterized protein</fullName>
    </submittedName>
</protein>
<comment type="caution">
    <text evidence="2">The sequence shown here is derived from an EMBL/GenBank/DDBJ whole genome shotgun (WGS) entry which is preliminary data.</text>
</comment>
<feature type="compositionally biased region" description="Polar residues" evidence="1">
    <location>
        <begin position="57"/>
        <end position="66"/>
    </location>
</feature>
<dbReference type="EMBL" id="WJXW01000005">
    <property type="protein sequence ID" value="KAF9736248.1"/>
    <property type="molecule type" value="Genomic_DNA"/>
</dbReference>
<dbReference type="Proteomes" id="UP000756921">
    <property type="component" value="Unassembled WGS sequence"/>
</dbReference>
<gene>
    <name evidence="2" type="ORF">PMIN01_06163</name>
</gene>
<feature type="compositionally biased region" description="Pro residues" evidence="1">
    <location>
        <begin position="93"/>
        <end position="105"/>
    </location>
</feature>
<feature type="compositionally biased region" description="Basic residues" evidence="1">
    <location>
        <begin position="106"/>
        <end position="118"/>
    </location>
</feature>
<reference evidence="2" key="1">
    <citation type="journal article" date="2020" name="Mol. Plant Microbe Interact.">
        <title>Genome Sequence of the Biocontrol Agent Coniothyrium minitans strain Conio (IMI 134523).</title>
        <authorList>
            <person name="Patel D."/>
            <person name="Shittu T.A."/>
            <person name="Baroncelli R."/>
            <person name="Muthumeenakshi S."/>
            <person name="Osborne T.H."/>
            <person name="Janganan T.K."/>
            <person name="Sreenivasaprasad S."/>
        </authorList>
    </citation>
    <scope>NUCLEOTIDE SEQUENCE</scope>
    <source>
        <strain evidence="2">Conio</strain>
    </source>
</reference>
<feature type="compositionally biased region" description="Polar residues" evidence="1">
    <location>
        <begin position="38"/>
        <end position="48"/>
    </location>
</feature>
<organism evidence="2 3">
    <name type="scientific">Paraphaeosphaeria minitans</name>
    <dbReference type="NCBI Taxonomy" id="565426"/>
    <lineage>
        <taxon>Eukaryota</taxon>
        <taxon>Fungi</taxon>
        <taxon>Dikarya</taxon>
        <taxon>Ascomycota</taxon>
        <taxon>Pezizomycotina</taxon>
        <taxon>Dothideomycetes</taxon>
        <taxon>Pleosporomycetidae</taxon>
        <taxon>Pleosporales</taxon>
        <taxon>Massarineae</taxon>
        <taxon>Didymosphaeriaceae</taxon>
        <taxon>Paraphaeosphaeria</taxon>
    </lineage>
</organism>
<sequence length="118" mass="12824">MNTYLLSPIRNLNRAHSDMSSDASVSVAPLPVDGKSRPSGNGSGSSTYLDYLAEPSTALTLRDQNTPLRPPTLQRHPRPRPPQRTPSTMSKSPLPPPSPRPPPRPPRPHLPRPPHHGG</sequence>
<evidence type="ECO:0000313" key="2">
    <source>
        <dbReference type="EMBL" id="KAF9736248.1"/>
    </source>
</evidence>
<name>A0A9P6GIY4_9PLEO</name>
<accession>A0A9P6GIY4</accession>
<feature type="compositionally biased region" description="Low complexity" evidence="1">
    <location>
        <begin position="18"/>
        <end position="28"/>
    </location>
</feature>
<dbReference type="AlphaFoldDB" id="A0A9P6GIY4"/>
<evidence type="ECO:0000256" key="1">
    <source>
        <dbReference type="SAM" id="MobiDB-lite"/>
    </source>
</evidence>
<proteinExistence type="predicted"/>
<evidence type="ECO:0000313" key="3">
    <source>
        <dbReference type="Proteomes" id="UP000756921"/>
    </source>
</evidence>
<keyword evidence="3" id="KW-1185">Reference proteome</keyword>